<protein>
    <submittedName>
        <fullName evidence="2">Uncharacterized protein</fullName>
    </submittedName>
</protein>
<evidence type="ECO:0000256" key="1">
    <source>
        <dbReference type="SAM" id="Phobius"/>
    </source>
</evidence>
<feature type="transmembrane region" description="Helical" evidence="1">
    <location>
        <begin position="12"/>
        <end position="32"/>
    </location>
</feature>
<name>A0A2P2QU04_RHIMU</name>
<keyword evidence="1" id="KW-0812">Transmembrane</keyword>
<accession>A0A2P2QU04</accession>
<dbReference type="AlphaFoldDB" id="A0A2P2QU04"/>
<organism evidence="2">
    <name type="scientific">Rhizophora mucronata</name>
    <name type="common">Asiatic mangrove</name>
    <dbReference type="NCBI Taxonomy" id="61149"/>
    <lineage>
        <taxon>Eukaryota</taxon>
        <taxon>Viridiplantae</taxon>
        <taxon>Streptophyta</taxon>
        <taxon>Embryophyta</taxon>
        <taxon>Tracheophyta</taxon>
        <taxon>Spermatophyta</taxon>
        <taxon>Magnoliopsida</taxon>
        <taxon>eudicotyledons</taxon>
        <taxon>Gunneridae</taxon>
        <taxon>Pentapetalae</taxon>
        <taxon>rosids</taxon>
        <taxon>fabids</taxon>
        <taxon>Malpighiales</taxon>
        <taxon>Rhizophoraceae</taxon>
        <taxon>Rhizophora</taxon>
    </lineage>
</organism>
<sequence length="65" mass="7297">MTEEYGASLKGELLIVGLTGVHPSFAAMTLHILMAREILILEMTFLMPLTLITSIQRFRQSYQIG</sequence>
<reference evidence="2" key="1">
    <citation type="submission" date="2018-02" db="EMBL/GenBank/DDBJ databases">
        <title>Rhizophora mucronata_Transcriptome.</title>
        <authorList>
            <person name="Meera S.P."/>
            <person name="Sreeshan A."/>
            <person name="Augustine A."/>
        </authorList>
    </citation>
    <scope>NUCLEOTIDE SEQUENCE</scope>
    <source>
        <tissue evidence="2">Leaf</tissue>
    </source>
</reference>
<dbReference type="EMBL" id="GGEC01089860">
    <property type="protein sequence ID" value="MBX70344.1"/>
    <property type="molecule type" value="Transcribed_RNA"/>
</dbReference>
<keyword evidence="1" id="KW-0472">Membrane</keyword>
<proteinExistence type="predicted"/>
<evidence type="ECO:0000313" key="2">
    <source>
        <dbReference type="EMBL" id="MBX70344.1"/>
    </source>
</evidence>
<keyword evidence="1" id="KW-1133">Transmembrane helix</keyword>